<dbReference type="Pfam" id="PF00443">
    <property type="entry name" value="UCH"/>
    <property type="match status" value="1"/>
</dbReference>
<evidence type="ECO:0000313" key="9">
    <source>
        <dbReference type="EMBL" id="ORY46553.1"/>
    </source>
</evidence>
<keyword evidence="6" id="KW-0788">Thiol protease</keyword>
<dbReference type="PANTHER" id="PTHR24006">
    <property type="entry name" value="UBIQUITIN CARBOXYL-TERMINAL HYDROLASE"/>
    <property type="match status" value="1"/>
</dbReference>
<dbReference type="GO" id="GO:0005829">
    <property type="term" value="C:cytosol"/>
    <property type="evidence" value="ECO:0007669"/>
    <property type="project" value="TreeGrafter"/>
</dbReference>
<feature type="compositionally biased region" description="Low complexity" evidence="7">
    <location>
        <begin position="258"/>
        <end position="273"/>
    </location>
</feature>
<dbReference type="GO" id="GO:0006508">
    <property type="term" value="P:proteolysis"/>
    <property type="evidence" value="ECO:0007669"/>
    <property type="project" value="UniProtKB-KW"/>
</dbReference>
<dbReference type="GO" id="GO:0004843">
    <property type="term" value="F:cysteine-type deubiquitinase activity"/>
    <property type="evidence" value="ECO:0007669"/>
    <property type="project" value="UniProtKB-EC"/>
</dbReference>
<dbReference type="Proteomes" id="UP000193642">
    <property type="component" value="Unassembled WGS sequence"/>
</dbReference>
<dbReference type="InterPro" id="IPR028889">
    <property type="entry name" value="USP"/>
</dbReference>
<evidence type="ECO:0000256" key="6">
    <source>
        <dbReference type="ARBA" id="ARBA00022807"/>
    </source>
</evidence>
<feature type="region of interest" description="Disordered" evidence="7">
    <location>
        <begin position="53"/>
        <end position="89"/>
    </location>
</feature>
<accession>A0A1Y2CHN4</accession>
<dbReference type="SUPFAM" id="SSF54001">
    <property type="entry name" value="Cysteine proteinases"/>
    <property type="match status" value="1"/>
</dbReference>
<evidence type="ECO:0000259" key="8">
    <source>
        <dbReference type="PROSITE" id="PS50235"/>
    </source>
</evidence>
<feature type="domain" description="USP" evidence="8">
    <location>
        <begin position="139"/>
        <end position="461"/>
    </location>
</feature>
<keyword evidence="4" id="KW-0833">Ubl conjugation pathway</keyword>
<dbReference type="PROSITE" id="PS00973">
    <property type="entry name" value="USP_2"/>
    <property type="match status" value="1"/>
</dbReference>
<evidence type="ECO:0000256" key="4">
    <source>
        <dbReference type="ARBA" id="ARBA00022786"/>
    </source>
</evidence>
<dbReference type="InterPro" id="IPR018200">
    <property type="entry name" value="USP_CS"/>
</dbReference>
<protein>
    <recommendedName>
        <fullName evidence="2">ubiquitinyl hydrolase 1</fullName>
        <ecNumber evidence="2">3.4.19.12</ecNumber>
    </recommendedName>
</protein>
<keyword evidence="10" id="KW-1185">Reference proteome</keyword>
<evidence type="ECO:0000256" key="3">
    <source>
        <dbReference type="ARBA" id="ARBA00022670"/>
    </source>
</evidence>
<keyword evidence="5" id="KW-0378">Hydrolase</keyword>
<evidence type="ECO:0000256" key="5">
    <source>
        <dbReference type="ARBA" id="ARBA00022801"/>
    </source>
</evidence>
<gene>
    <name evidence="9" type="ORF">BCR33DRAFT_715604</name>
</gene>
<evidence type="ECO:0000256" key="7">
    <source>
        <dbReference type="SAM" id="MobiDB-lite"/>
    </source>
</evidence>
<dbReference type="GO" id="GO:0016579">
    <property type="term" value="P:protein deubiquitination"/>
    <property type="evidence" value="ECO:0007669"/>
    <property type="project" value="InterPro"/>
</dbReference>
<evidence type="ECO:0000256" key="2">
    <source>
        <dbReference type="ARBA" id="ARBA00012759"/>
    </source>
</evidence>
<sequence>MTHHLRKIQFGSLQQHEVEQVLDVRKGWDSSHAVVGYAEPQETIQIQSGAGLNGYTVEPSIPNSQPSTNNDNNSKPSEPPSPPKQKTWAELTPNSSFKYRTFNPHSNTAPSTPEKPAVIVPQKPKSWADLVKVPESATSSTKQTAGNTCFMNVILQPLLHCPPFYNLIKQLRQQIHFTFKEKTPLMEALIRFFDEFEEDTGKEKKKSKEDDSFDPDFVHAGLLKSMKTVQSRKGQQQDAEEFLGFVLDALHEELFTTEPGKSSSTESLSPTSGDDWVEVGPKHKNTVTRTTEVKESPITQIFGGKTRSESVTLEPIQRLQLDIMPDHINSINDALLNLTTQEVIHGYKAPNLGILVDATKQTFMDQFPPILILHMKRFEYNMHGLQKIRKHISFSDNLKSNLKKNNVNLQYRLFAVINHHGKTAANGHYTCDVQRQNEEWLQDVLKEMDERQAYMLFYAKS</sequence>
<keyword evidence="3" id="KW-0645">Protease</keyword>
<proteinExistence type="predicted"/>
<dbReference type="InterPro" id="IPR050164">
    <property type="entry name" value="Peptidase_C19"/>
</dbReference>
<dbReference type="OrthoDB" id="429671at2759"/>
<reference evidence="9 10" key="1">
    <citation type="submission" date="2016-07" db="EMBL/GenBank/DDBJ databases">
        <title>Pervasive Adenine N6-methylation of Active Genes in Fungi.</title>
        <authorList>
            <consortium name="DOE Joint Genome Institute"/>
            <person name="Mondo S.J."/>
            <person name="Dannebaum R.O."/>
            <person name="Kuo R.C."/>
            <person name="Labutti K."/>
            <person name="Haridas S."/>
            <person name="Kuo A."/>
            <person name="Salamov A."/>
            <person name="Ahrendt S.R."/>
            <person name="Lipzen A."/>
            <person name="Sullivan W."/>
            <person name="Andreopoulos W.B."/>
            <person name="Clum A."/>
            <person name="Lindquist E."/>
            <person name="Daum C."/>
            <person name="Ramamoorthy G.K."/>
            <person name="Gryganskyi A."/>
            <person name="Culley D."/>
            <person name="Magnuson J.K."/>
            <person name="James T.Y."/>
            <person name="O'Malley M.A."/>
            <person name="Stajich J.E."/>
            <person name="Spatafora J.W."/>
            <person name="Visel A."/>
            <person name="Grigoriev I.V."/>
        </authorList>
    </citation>
    <scope>NUCLEOTIDE SEQUENCE [LARGE SCALE GENOMIC DNA]</scope>
    <source>
        <strain evidence="9 10">JEL800</strain>
    </source>
</reference>
<comment type="caution">
    <text evidence="9">The sequence shown here is derived from an EMBL/GenBank/DDBJ whole genome shotgun (WGS) entry which is preliminary data.</text>
</comment>
<dbReference type="InterPro" id="IPR038765">
    <property type="entry name" value="Papain-like_cys_pep_sf"/>
</dbReference>
<dbReference type="Gene3D" id="3.90.70.10">
    <property type="entry name" value="Cysteine proteinases"/>
    <property type="match status" value="1"/>
</dbReference>
<dbReference type="EC" id="3.4.19.12" evidence="2"/>
<feature type="region of interest" description="Disordered" evidence="7">
    <location>
        <begin position="256"/>
        <end position="292"/>
    </location>
</feature>
<comment type="catalytic activity">
    <reaction evidence="1">
        <text>Thiol-dependent hydrolysis of ester, thioester, amide, peptide and isopeptide bonds formed by the C-terminal Gly of ubiquitin (a 76-residue protein attached to proteins as an intracellular targeting signal).</text>
        <dbReference type="EC" id="3.4.19.12"/>
    </reaction>
</comment>
<dbReference type="GO" id="GO:0005634">
    <property type="term" value="C:nucleus"/>
    <property type="evidence" value="ECO:0007669"/>
    <property type="project" value="TreeGrafter"/>
</dbReference>
<evidence type="ECO:0000313" key="10">
    <source>
        <dbReference type="Proteomes" id="UP000193642"/>
    </source>
</evidence>
<dbReference type="InterPro" id="IPR001394">
    <property type="entry name" value="Peptidase_C19_UCH"/>
</dbReference>
<organism evidence="9 10">
    <name type="scientific">Rhizoclosmatium globosum</name>
    <dbReference type="NCBI Taxonomy" id="329046"/>
    <lineage>
        <taxon>Eukaryota</taxon>
        <taxon>Fungi</taxon>
        <taxon>Fungi incertae sedis</taxon>
        <taxon>Chytridiomycota</taxon>
        <taxon>Chytridiomycota incertae sedis</taxon>
        <taxon>Chytridiomycetes</taxon>
        <taxon>Chytridiales</taxon>
        <taxon>Chytriomycetaceae</taxon>
        <taxon>Rhizoclosmatium</taxon>
    </lineage>
</organism>
<dbReference type="PANTHER" id="PTHR24006:SF687">
    <property type="entry name" value="UBIQUITIN CARBOXYL-TERMINAL HYDROLASE 10"/>
    <property type="match status" value="1"/>
</dbReference>
<name>A0A1Y2CHN4_9FUNG</name>
<evidence type="ECO:0000256" key="1">
    <source>
        <dbReference type="ARBA" id="ARBA00000707"/>
    </source>
</evidence>
<dbReference type="PROSITE" id="PS50235">
    <property type="entry name" value="USP_3"/>
    <property type="match status" value="1"/>
</dbReference>
<dbReference type="STRING" id="329046.A0A1Y2CHN4"/>
<dbReference type="EMBL" id="MCGO01000016">
    <property type="protein sequence ID" value="ORY46553.1"/>
    <property type="molecule type" value="Genomic_DNA"/>
</dbReference>
<dbReference type="AlphaFoldDB" id="A0A1Y2CHN4"/>